<dbReference type="EMBL" id="CAJNNW010025415">
    <property type="protein sequence ID" value="CAE8677175.1"/>
    <property type="molecule type" value="Genomic_DNA"/>
</dbReference>
<dbReference type="Gene3D" id="3.30.300.130">
    <property type="entry name" value="Fe-S cluster assembly (FSCA)"/>
    <property type="match status" value="1"/>
</dbReference>
<name>A0A813JA33_POLGL</name>
<keyword evidence="3" id="KW-1133">Transmembrane helix</keyword>
<proteinExistence type="inferred from homology"/>
<dbReference type="Pfam" id="PF01883">
    <property type="entry name" value="FeS_assembly_P"/>
    <property type="match status" value="1"/>
</dbReference>
<dbReference type="AlphaFoldDB" id="A0A813JA33"/>
<feature type="region of interest" description="Disordered" evidence="2">
    <location>
        <begin position="16"/>
        <end position="41"/>
    </location>
</feature>
<evidence type="ECO:0000259" key="4">
    <source>
        <dbReference type="Pfam" id="PF01883"/>
    </source>
</evidence>
<dbReference type="InterPro" id="IPR002744">
    <property type="entry name" value="MIP18-like"/>
</dbReference>
<reference evidence="5" key="1">
    <citation type="submission" date="2021-02" db="EMBL/GenBank/DDBJ databases">
        <authorList>
            <person name="Dougan E. K."/>
            <person name="Rhodes N."/>
            <person name="Thang M."/>
            <person name="Chan C."/>
        </authorList>
    </citation>
    <scope>NUCLEOTIDE SEQUENCE</scope>
</reference>
<feature type="domain" description="MIP18 family-like" evidence="4">
    <location>
        <begin position="613"/>
        <end position="688"/>
    </location>
</feature>
<feature type="transmembrane region" description="Helical" evidence="3">
    <location>
        <begin position="242"/>
        <end position="267"/>
    </location>
</feature>
<keyword evidence="3" id="KW-0812">Transmembrane</keyword>
<dbReference type="Gene3D" id="6.10.250.1280">
    <property type="match status" value="1"/>
</dbReference>
<feature type="transmembrane region" description="Helical" evidence="3">
    <location>
        <begin position="210"/>
        <end position="230"/>
    </location>
</feature>
<feature type="compositionally biased region" description="Low complexity" evidence="2">
    <location>
        <begin position="27"/>
        <end position="41"/>
    </location>
</feature>
<comment type="caution">
    <text evidence="5">The sequence shown here is derived from an EMBL/GenBank/DDBJ whole genome shotgun (WGS) entry which is preliminary data.</text>
</comment>
<dbReference type="SUPFAM" id="SSF117916">
    <property type="entry name" value="Fe-S cluster assembly (FSCA) domain-like"/>
    <property type="match status" value="1"/>
</dbReference>
<evidence type="ECO:0000256" key="2">
    <source>
        <dbReference type="SAM" id="MobiDB-lite"/>
    </source>
</evidence>
<dbReference type="InterPro" id="IPR034904">
    <property type="entry name" value="FSCA_dom_sf"/>
</dbReference>
<feature type="transmembrane region" description="Helical" evidence="3">
    <location>
        <begin position="394"/>
        <end position="420"/>
    </location>
</feature>
<evidence type="ECO:0000313" key="5">
    <source>
        <dbReference type="EMBL" id="CAE8677175.1"/>
    </source>
</evidence>
<evidence type="ECO:0000256" key="3">
    <source>
        <dbReference type="SAM" id="Phobius"/>
    </source>
</evidence>
<sequence>MGATLGLMKSEDDRRAPWLTYPDGKWSPQLSPKLSPASSPSTTCEVHGYCFEREKELKRQWKVAQVERRSRKSVVRVQLGEGSCRNSFDIELRDLEGIGHCQVTRSLEDFESAHRELEHEYAAIRERPLLFPTQDQFPSRSLLLWRSQLQDASTALQWWLKEERSRSSWTSQIRRKNSPLELEILRSTMVVSDASALASGNGAKLELQPWLHPAAIVGLCLVVFVPLRLCLGGANYLPSRAWYLLCFIIPAFVLAGLASSAFCVPIQADWQTLLHLVAALVYMQLDLCVARLLSSPSSSCADWSLPQLVLSKLSCRPARLDGLSPPGLLPVARSLFELNGALFHEIFWNIFICQNCLNRGLPLPVALLAVPAASCLVHGIVSNINTGVRCLPNFLWVALSFHASGSVLPPALIHAMWYFLEAKLCFSLKTLKRDWDFAERKDECTTPPWDRTCSVGLALVLMFYLPLNMLVSLRPELHSPWMEEPGGCQFFEAFPHLPNRVNCSLLGLGFLQLFLGWWTWGTARAGMEVLAQSGDLTEAGVEAVAIAVEDYASRHKILASQGADCYSGEDSEHSQESLSGGDSVSAAVGPTLAFRSMQALMEEDDSQDPLTVQEVYESLRHLSDPEHPELSLEQLKVVNQGHVKIDGHTVFIQFTPTVPTCSVATLIGLTIKAKMLRSLPHQYKVDVEINPGSHNQEDQVNKQLNDKERVAAALENPALCNLINNGISGTDRPDFALLLA</sequence>
<keyword evidence="3" id="KW-0472">Membrane</keyword>
<protein>
    <recommendedName>
        <fullName evidence="4">MIP18 family-like domain-containing protein</fullName>
    </recommendedName>
</protein>
<accession>A0A813JA33</accession>
<comment type="similarity">
    <text evidence="1">Belongs to the MIP18 family.</text>
</comment>
<organism evidence="5 6">
    <name type="scientific">Polarella glacialis</name>
    <name type="common">Dinoflagellate</name>
    <dbReference type="NCBI Taxonomy" id="89957"/>
    <lineage>
        <taxon>Eukaryota</taxon>
        <taxon>Sar</taxon>
        <taxon>Alveolata</taxon>
        <taxon>Dinophyceae</taxon>
        <taxon>Suessiales</taxon>
        <taxon>Suessiaceae</taxon>
        <taxon>Polarella</taxon>
    </lineage>
</organism>
<dbReference type="InterPro" id="IPR039796">
    <property type="entry name" value="MIP18"/>
</dbReference>
<dbReference type="GO" id="GO:0051604">
    <property type="term" value="P:protein maturation"/>
    <property type="evidence" value="ECO:0007669"/>
    <property type="project" value="InterPro"/>
</dbReference>
<dbReference type="PANTHER" id="PTHR12377">
    <property type="entry name" value="CYTOSOLIC IRON-SULFUR ASSEMBLY COMPONENT 2B-RELATED"/>
    <property type="match status" value="1"/>
</dbReference>
<evidence type="ECO:0000313" key="6">
    <source>
        <dbReference type="Proteomes" id="UP000626109"/>
    </source>
</evidence>
<evidence type="ECO:0000256" key="1">
    <source>
        <dbReference type="ARBA" id="ARBA00010381"/>
    </source>
</evidence>
<dbReference type="Proteomes" id="UP000626109">
    <property type="component" value="Unassembled WGS sequence"/>
</dbReference>
<gene>
    <name evidence="5" type="ORF">PGLA2088_LOCUS20221</name>
</gene>